<proteinExistence type="predicted"/>
<dbReference type="PANTHER" id="PTHR43888">
    <property type="entry name" value="DNAJ-LIKE-2, ISOFORM A-RELATED"/>
    <property type="match status" value="1"/>
</dbReference>
<dbReference type="InterPro" id="IPR036869">
    <property type="entry name" value="J_dom_sf"/>
</dbReference>
<dbReference type="InterPro" id="IPR018253">
    <property type="entry name" value="DnaJ_domain_CS"/>
</dbReference>
<dbReference type="FunFam" id="2.10.230.10:FF:000001">
    <property type="entry name" value="DnaJ subfamily A member 2"/>
    <property type="match status" value="1"/>
</dbReference>
<dbReference type="CDD" id="cd06257">
    <property type="entry name" value="DnaJ"/>
    <property type="match status" value="1"/>
</dbReference>
<feature type="region of interest" description="Disordered" evidence="6">
    <location>
        <begin position="1"/>
        <end position="53"/>
    </location>
</feature>
<dbReference type="SUPFAM" id="SSF57938">
    <property type="entry name" value="DnaJ/Hsp40 cysteine-rich domain"/>
    <property type="match status" value="1"/>
</dbReference>
<keyword evidence="4 5" id="KW-0862">Zinc</keyword>
<dbReference type="PROSITE" id="PS50076">
    <property type="entry name" value="DNAJ_2"/>
    <property type="match status" value="1"/>
</dbReference>
<feature type="region of interest" description="Disordered" evidence="6">
    <location>
        <begin position="391"/>
        <end position="415"/>
    </location>
</feature>
<name>A0A8J5MYG4_HOMAM</name>
<evidence type="ECO:0000259" key="8">
    <source>
        <dbReference type="PROSITE" id="PS51188"/>
    </source>
</evidence>
<evidence type="ECO:0000313" key="10">
    <source>
        <dbReference type="Proteomes" id="UP000747542"/>
    </source>
</evidence>
<evidence type="ECO:0000256" key="1">
    <source>
        <dbReference type="ARBA" id="ARBA00022723"/>
    </source>
</evidence>
<dbReference type="Pfam" id="PF01556">
    <property type="entry name" value="DnaJ_C"/>
    <property type="match status" value="1"/>
</dbReference>
<dbReference type="PROSITE" id="PS51188">
    <property type="entry name" value="ZF_CR"/>
    <property type="match status" value="1"/>
</dbReference>
<comment type="caution">
    <text evidence="9">The sequence shown here is derived from an EMBL/GenBank/DDBJ whole genome shotgun (WGS) entry which is preliminary data.</text>
</comment>
<protein>
    <submittedName>
        <fullName evidence="9">DnaJ subfamily A member 1-like 2</fullName>
    </submittedName>
</protein>
<dbReference type="Gene3D" id="2.10.230.10">
    <property type="entry name" value="Heat shock protein DnaJ, cysteine-rich domain"/>
    <property type="match status" value="1"/>
</dbReference>
<gene>
    <name evidence="9" type="primary">Dnaja1-L2</name>
    <name evidence="9" type="ORF">Hamer_G018392</name>
</gene>
<dbReference type="GO" id="GO:0030544">
    <property type="term" value="F:Hsp70 protein binding"/>
    <property type="evidence" value="ECO:0007669"/>
    <property type="project" value="InterPro"/>
</dbReference>
<evidence type="ECO:0000256" key="3">
    <source>
        <dbReference type="ARBA" id="ARBA00022771"/>
    </source>
</evidence>
<dbReference type="Proteomes" id="UP000747542">
    <property type="component" value="Unassembled WGS sequence"/>
</dbReference>
<feature type="domain" description="CR-type" evidence="8">
    <location>
        <begin position="207"/>
        <end position="291"/>
    </location>
</feature>
<evidence type="ECO:0000256" key="6">
    <source>
        <dbReference type="SAM" id="MobiDB-lite"/>
    </source>
</evidence>
<keyword evidence="1 5" id="KW-0479">Metal-binding</keyword>
<evidence type="ECO:0000256" key="2">
    <source>
        <dbReference type="ARBA" id="ARBA00022737"/>
    </source>
</evidence>
<feature type="region of interest" description="Disordered" evidence="6">
    <location>
        <begin position="162"/>
        <end position="192"/>
    </location>
</feature>
<dbReference type="AlphaFoldDB" id="A0A8J5MYG4"/>
<keyword evidence="3 5" id="KW-0863">Zinc-finger</keyword>
<dbReference type="Pfam" id="PF00684">
    <property type="entry name" value="DnaJ_CXXCXGXG"/>
    <property type="match status" value="1"/>
</dbReference>
<evidence type="ECO:0000256" key="5">
    <source>
        <dbReference type="PROSITE-ProRule" id="PRU00546"/>
    </source>
</evidence>
<dbReference type="InterPro" id="IPR036410">
    <property type="entry name" value="HSP_DnaJ_Cys-rich_dom_sf"/>
</dbReference>
<accession>A0A8J5MYG4</accession>
<feature type="domain" description="J" evidence="7">
    <location>
        <begin position="56"/>
        <end position="118"/>
    </location>
</feature>
<sequence>MNKLHPTRFTRRDSPDETHPTRLTRRDSPDETHPTRLTRRDSPDEINPTKMVKETDYYDRLGVQPDATPDQLKSAYRKLALQYHPDKNPEGGDKFKQISQAYEVLCDPKKRQIYDEGGVEAVQQTGSAGGTFRNPMDIFNMFFGGGGGGMPGEDEDIYDDDDEEGGGGGFNFFRNGGFGGSGSRGQHTKPPPMEHRLVVSLEQLMVGGRRKLKLDRKRPCQSCGGRGGRENAFTENCVPCHGKGVKLTYQQLGPGLVEMHGTCSNCGGSGRVISEADRCTVCQGARTVNDTKITQVHVERGMSHGTRVTLKGEGDQEPGQEPGDVIIILQEKQHHTYVRKGLDLHLEMKVRLNSDKVDTAFIEEFEAMFPRETKTREPTGEEEHVDMMPFEATVGGGDRGEDNDDETMETDQQAPTGVEAVLRGCGSCGCGRDGCGSLKGLW</sequence>
<keyword evidence="2" id="KW-0677">Repeat</keyword>
<dbReference type="InterPro" id="IPR001623">
    <property type="entry name" value="DnaJ_domain"/>
</dbReference>
<dbReference type="InterPro" id="IPR044713">
    <property type="entry name" value="DNJA1/2-like"/>
</dbReference>
<dbReference type="SUPFAM" id="SSF46565">
    <property type="entry name" value="Chaperone J-domain"/>
    <property type="match status" value="1"/>
</dbReference>
<dbReference type="InterPro" id="IPR008971">
    <property type="entry name" value="HSP40/DnaJ_pept-bd"/>
</dbReference>
<dbReference type="PROSITE" id="PS00636">
    <property type="entry name" value="DNAJ_1"/>
    <property type="match status" value="1"/>
</dbReference>
<feature type="compositionally biased region" description="Gly residues" evidence="6">
    <location>
        <begin position="166"/>
        <end position="183"/>
    </location>
</feature>
<evidence type="ECO:0000313" key="9">
    <source>
        <dbReference type="EMBL" id="KAG7167962.1"/>
    </source>
</evidence>
<dbReference type="GO" id="GO:0006457">
    <property type="term" value="P:protein folding"/>
    <property type="evidence" value="ECO:0007669"/>
    <property type="project" value="InterPro"/>
</dbReference>
<dbReference type="Pfam" id="PF00226">
    <property type="entry name" value="DnaJ"/>
    <property type="match status" value="1"/>
</dbReference>
<dbReference type="Gene3D" id="2.60.260.20">
    <property type="entry name" value="Urease metallochaperone UreE, N-terminal domain"/>
    <property type="match status" value="1"/>
</dbReference>
<dbReference type="InterPro" id="IPR002939">
    <property type="entry name" value="DnaJ_C"/>
</dbReference>
<dbReference type="SUPFAM" id="SSF49493">
    <property type="entry name" value="HSP40/DnaJ peptide-binding domain"/>
    <property type="match status" value="1"/>
</dbReference>
<dbReference type="GO" id="GO:0051082">
    <property type="term" value="F:unfolded protein binding"/>
    <property type="evidence" value="ECO:0007669"/>
    <property type="project" value="InterPro"/>
</dbReference>
<reference evidence="9" key="1">
    <citation type="journal article" date="2021" name="Sci. Adv.">
        <title>The American lobster genome reveals insights on longevity, neural, and immune adaptations.</title>
        <authorList>
            <person name="Polinski J.M."/>
            <person name="Zimin A.V."/>
            <person name="Clark K.F."/>
            <person name="Kohn A.B."/>
            <person name="Sadowski N."/>
            <person name="Timp W."/>
            <person name="Ptitsyn A."/>
            <person name="Khanna P."/>
            <person name="Romanova D.Y."/>
            <person name="Williams P."/>
            <person name="Greenwood S.J."/>
            <person name="Moroz L.L."/>
            <person name="Walt D.R."/>
            <person name="Bodnar A.G."/>
        </authorList>
    </citation>
    <scope>NUCLEOTIDE SEQUENCE</scope>
    <source>
        <strain evidence="9">GMGI-L3</strain>
    </source>
</reference>
<organism evidence="9 10">
    <name type="scientific">Homarus americanus</name>
    <name type="common">American lobster</name>
    <dbReference type="NCBI Taxonomy" id="6706"/>
    <lineage>
        <taxon>Eukaryota</taxon>
        <taxon>Metazoa</taxon>
        <taxon>Ecdysozoa</taxon>
        <taxon>Arthropoda</taxon>
        <taxon>Crustacea</taxon>
        <taxon>Multicrustacea</taxon>
        <taxon>Malacostraca</taxon>
        <taxon>Eumalacostraca</taxon>
        <taxon>Eucarida</taxon>
        <taxon>Decapoda</taxon>
        <taxon>Pleocyemata</taxon>
        <taxon>Astacidea</taxon>
        <taxon>Nephropoidea</taxon>
        <taxon>Nephropidae</taxon>
        <taxon>Homarus</taxon>
    </lineage>
</organism>
<feature type="compositionally biased region" description="Basic and acidic residues" evidence="6">
    <location>
        <begin position="10"/>
        <end position="43"/>
    </location>
</feature>
<dbReference type="InterPro" id="IPR001305">
    <property type="entry name" value="HSP_DnaJ_Cys-rich_dom"/>
</dbReference>
<evidence type="ECO:0000256" key="4">
    <source>
        <dbReference type="ARBA" id="ARBA00022833"/>
    </source>
</evidence>
<dbReference type="EMBL" id="JAHLQT010021080">
    <property type="protein sequence ID" value="KAG7167962.1"/>
    <property type="molecule type" value="Genomic_DNA"/>
</dbReference>
<dbReference type="CDD" id="cd10719">
    <property type="entry name" value="DnaJ_zf"/>
    <property type="match status" value="1"/>
</dbReference>
<evidence type="ECO:0000259" key="7">
    <source>
        <dbReference type="PROSITE" id="PS50076"/>
    </source>
</evidence>
<dbReference type="GO" id="GO:0008270">
    <property type="term" value="F:zinc ion binding"/>
    <property type="evidence" value="ECO:0007669"/>
    <property type="project" value="UniProtKB-KW"/>
</dbReference>
<keyword evidence="10" id="KW-1185">Reference proteome</keyword>
<dbReference type="PRINTS" id="PR00625">
    <property type="entry name" value="JDOMAIN"/>
</dbReference>
<feature type="zinc finger region" description="CR-type" evidence="5">
    <location>
        <begin position="207"/>
        <end position="291"/>
    </location>
</feature>
<dbReference type="Gene3D" id="1.10.287.110">
    <property type="entry name" value="DnaJ domain"/>
    <property type="match status" value="1"/>
</dbReference>
<dbReference type="SMART" id="SM00271">
    <property type="entry name" value="DnaJ"/>
    <property type="match status" value="1"/>
</dbReference>